<proteinExistence type="predicted"/>
<evidence type="ECO:0000313" key="1">
    <source>
        <dbReference type="EMBL" id="KAL1524877.1"/>
    </source>
</evidence>
<organism evidence="1 2">
    <name type="scientific">Prymnesium parvum</name>
    <name type="common">Toxic golden alga</name>
    <dbReference type="NCBI Taxonomy" id="97485"/>
    <lineage>
        <taxon>Eukaryota</taxon>
        <taxon>Haptista</taxon>
        <taxon>Haptophyta</taxon>
        <taxon>Prymnesiophyceae</taxon>
        <taxon>Prymnesiales</taxon>
        <taxon>Prymnesiaceae</taxon>
        <taxon>Prymnesium</taxon>
    </lineage>
</organism>
<protein>
    <submittedName>
        <fullName evidence="1">Uncharacterized protein</fullName>
    </submittedName>
</protein>
<dbReference type="AlphaFoldDB" id="A0AB34JVC1"/>
<comment type="caution">
    <text evidence="1">The sequence shown here is derived from an EMBL/GenBank/DDBJ whole genome shotgun (WGS) entry which is preliminary data.</text>
</comment>
<dbReference type="EMBL" id="JBGBPQ010000004">
    <property type="protein sequence ID" value="KAL1524877.1"/>
    <property type="molecule type" value="Genomic_DNA"/>
</dbReference>
<name>A0AB34JVC1_PRYPA</name>
<dbReference type="Proteomes" id="UP001515480">
    <property type="component" value="Unassembled WGS sequence"/>
</dbReference>
<accession>A0AB34JVC1</accession>
<evidence type="ECO:0000313" key="2">
    <source>
        <dbReference type="Proteomes" id="UP001515480"/>
    </source>
</evidence>
<gene>
    <name evidence="1" type="ORF">AB1Y20_019757</name>
</gene>
<sequence length="177" mass="19752">MFSARSSIPDEIALESLPEAPDEGGTLIINSVSEEATLVHRARRSLGTVLGLRTLRLQLGVSVAVCFALELIMRPLHVGVKRYYSLRTLLQRSRKRTVVIALRLLLIVAMAAVSKLRLSPVDFLWTEAGLVVTSTILAHLQHFKLSLSDIEEYVHRKREKASELPKFKSKRREGGLG</sequence>
<keyword evidence="2" id="KW-1185">Reference proteome</keyword>
<reference evidence="1 2" key="1">
    <citation type="journal article" date="2024" name="Science">
        <title>Giant polyketide synthase enzymes in the biosynthesis of giant marine polyether toxins.</title>
        <authorList>
            <person name="Fallon T.R."/>
            <person name="Shende V.V."/>
            <person name="Wierzbicki I.H."/>
            <person name="Pendleton A.L."/>
            <person name="Watervoot N.F."/>
            <person name="Auber R.P."/>
            <person name="Gonzalez D.J."/>
            <person name="Wisecaver J.H."/>
            <person name="Moore B.S."/>
        </authorList>
    </citation>
    <scope>NUCLEOTIDE SEQUENCE [LARGE SCALE GENOMIC DNA]</scope>
    <source>
        <strain evidence="1 2">12B1</strain>
    </source>
</reference>